<keyword evidence="3" id="KW-1185">Reference proteome</keyword>
<dbReference type="EMBL" id="JASNQZ010000005">
    <property type="protein sequence ID" value="KAL0957649.1"/>
    <property type="molecule type" value="Genomic_DNA"/>
</dbReference>
<comment type="caution">
    <text evidence="2">The sequence shown here is derived from an EMBL/GenBank/DDBJ whole genome shotgun (WGS) entry which is preliminary data.</text>
</comment>
<dbReference type="Proteomes" id="UP001556367">
    <property type="component" value="Unassembled WGS sequence"/>
</dbReference>
<sequence>MPAIFAHSGALSPHGHALEDDDDDATEGGGGAGLRTIHEGRLREATNAEADLFEAGFAGAEKASSLREQLQLMVIVQYGVLALHSTTHDQVFLSYLVSDYEAGGPNLNARHFSQLIALMCLAQIAYQSYLYPDMGFVFSIGHIPTLFSHGHTLDLHGDCLPSFRDSRRRRNLIVTTALALST</sequence>
<organism evidence="2 3">
    <name type="scientific">Hohenbuehelia grisea</name>
    <dbReference type="NCBI Taxonomy" id="104357"/>
    <lineage>
        <taxon>Eukaryota</taxon>
        <taxon>Fungi</taxon>
        <taxon>Dikarya</taxon>
        <taxon>Basidiomycota</taxon>
        <taxon>Agaricomycotina</taxon>
        <taxon>Agaricomycetes</taxon>
        <taxon>Agaricomycetidae</taxon>
        <taxon>Agaricales</taxon>
        <taxon>Pleurotineae</taxon>
        <taxon>Pleurotaceae</taxon>
        <taxon>Hohenbuehelia</taxon>
    </lineage>
</organism>
<evidence type="ECO:0000313" key="3">
    <source>
        <dbReference type="Proteomes" id="UP001556367"/>
    </source>
</evidence>
<accession>A0ABR3JPC0</accession>
<name>A0ABR3JPC0_9AGAR</name>
<protein>
    <submittedName>
        <fullName evidence="2">Uncharacterized protein</fullName>
    </submittedName>
</protein>
<evidence type="ECO:0000313" key="2">
    <source>
        <dbReference type="EMBL" id="KAL0957649.1"/>
    </source>
</evidence>
<feature type="region of interest" description="Disordered" evidence="1">
    <location>
        <begin position="1"/>
        <end position="38"/>
    </location>
</feature>
<gene>
    <name evidence="2" type="ORF">HGRIS_001430</name>
</gene>
<evidence type="ECO:0000256" key="1">
    <source>
        <dbReference type="SAM" id="MobiDB-lite"/>
    </source>
</evidence>
<proteinExistence type="predicted"/>
<reference evidence="3" key="1">
    <citation type="submission" date="2024-06" db="EMBL/GenBank/DDBJ databases">
        <title>Multi-omics analyses provide insights into the biosynthesis of the anticancer antibiotic pleurotin in Hohenbuehelia grisea.</title>
        <authorList>
            <person name="Weaver J.A."/>
            <person name="Alberti F."/>
        </authorList>
    </citation>
    <scope>NUCLEOTIDE SEQUENCE [LARGE SCALE GENOMIC DNA]</scope>
    <source>
        <strain evidence="3">T-177</strain>
    </source>
</reference>